<dbReference type="Gene3D" id="3.40.50.10490">
    <property type="entry name" value="Glucose-6-phosphate isomerase like protein, domain 1"/>
    <property type="match status" value="1"/>
</dbReference>
<dbReference type="SUPFAM" id="SSF46689">
    <property type="entry name" value="Homeodomain-like"/>
    <property type="match status" value="1"/>
</dbReference>
<dbReference type="PROSITE" id="PS51464">
    <property type="entry name" value="SIS"/>
    <property type="match status" value="1"/>
</dbReference>
<comment type="caution">
    <text evidence="6">The sequence shown here is derived from an EMBL/GenBank/DDBJ whole genome shotgun (WGS) entry which is preliminary data.</text>
</comment>
<dbReference type="Gene3D" id="1.10.10.10">
    <property type="entry name" value="Winged helix-like DNA-binding domain superfamily/Winged helix DNA-binding domain"/>
    <property type="match status" value="1"/>
</dbReference>
<keyword evidence="2" id="KW-0238">DNA-binding</keyword>
<feature type="domain" description="HTH rpiR-type" evidence="4">
    <location>
        <begin position="2"/>
        <end position="78"/>
    </location>
</feature>
<dbReference type="InterPro" id="IPR000281">
    <property type="entry name" value="HTH_RpiR"/>
</dbReference>
<dbReference type="Pfam" id="PF01380">
    <property type="entry name" value="SIS"/>
    <property type="match status" value="1"/>
</dbReference>
<dbReference type="InterPro" id="IPR047640">
    <property type="entry name" value="RpiR-like"/>
</dbReference>
<dbReference type="PROSITE" id="PS51071">
    <property type="entry name" value="HTH_RPIR"/>
    <property type="match status" value="1"/>
</dbReference>
<evidence type="ECO:0000259" key="5">
    <source>
        <dbReference type="PROSITE" id="PS51464"/>
    </source>
</evidence>
<keyword evidence="1" id="KW-0805">Transcription regulation</keyword>
<keyword evidence="7" id="KW-1185">Reference proteome</keyword>
<dbReference type="PANTHER" id="PTHR30514">
    <property type="entry name" value="GLUCOKINASE"/>
    <property type="match status" value="1"/>
</dbReference>
<dbReference type="EMBL" id="JAQLOI010000001">
    <property type="protein sequence ID" value="MDB1122274.1"/>
    <property type="molecule type" value="Genomic_DNA"/>
</dbReference>
<dbReference type="SUPFAM" id="SSF53697">
    <property type="entry name" value="SIS domain"/>
    <property type="match status" value="1"/>
</dbReference>
<dbReference type="InterPro" id="IPR036388">
    <property type="entry name" value="WH-like_DNA-bd_sf"/>
</dbReference>
<dbReference type="InterPro" id="IPR035472">
    <property type="entry name" value="RpiR-like_SIS"/>
</dbReference>
<dbReference type="Proteomes" id="UP001210678">
    <property type="component" value="Unassembled WGS sequence"/>
</dbReference>
<evidence type="ECO:0000313" key="7">
    <source>
        <dbReference type="Proteomes" id="UP001210678"/>
    </source>
</evidence>
<gene>
    <name evidence="6" type="ORF">PGX00_00310</name>
</gene>
<keyword evidence="3" id="KW-0804">Transcription</keyword>
<dbReference type="InterPro" id="IPR001347">
    <property type="entry name" value="SIS_dom"/>
</dbReference>
<evidence type="ECO:0000256" key="2">
    <source>
        <dbReference type="ARBA" id="ARBA00023125"/>
    </source>
</evidence>
<sequence>MSKLMKILESLSQNGNDAEIKIANQLLLPTTDISEMSAIALGKRCGVSNASIVRFAQRLGYKGYSVFKFDYMALQAQRSSRFLYTEQNNNNNSLQNIIKKSSYLLSENLEHSFESLTAEIVEKVSLLLFNAQRIAVFSHGPSSIVASHVMQKLLQLNKLVLFHSDGSLQDSFAHQLTDKDVVLVLNANGEASDIMARVEVAKKANCKIVAITRGGQSSLNTLSDITLTFSYSEDHLDMMSSVAQISQMAIFDILFFRLVGLIFEKESAADEKRKKEIFGLGVL</sequence>
<proteinExistence type="predicted"/>
<dbReference type="PANTHER" id="PTHR30514:SF1">
    <property type="entry name" value="HTH-TYPE TRANSCRIPTIONAL REGULATOR HEXR-RELATED"/>
    <property type="match status" value="1"/>
</dbReference>
<accession>A0ABT4YL62</accession>
<reference evidence="6 7" key="1">
    <citation type="submission" date="2023-01" db="EMBL/GenBank/DDBJ databases">
        <title>Vibrio sp. KJ40-1 sp.nov, isolated from marine algae.</title>
        <authorList>
            <person name="Butt M."/>
            <person name="Kim J.M.J."/>
            <person name="Jeon C.O.C."/>
        </authorList>
    </citation>
    <scope>NUCLEOTIDE SEQUENCE [LARGE SCALE GENOMIC DNA]</scope>
    <source>
        <strain evidence="6 7">KJ40-1</strain>
    </source>
</reference>
<evidence type="ECO:0000256" key="1">
    <source>
        <dbReference type="ARBA" id="ARBA00023015"/>
    </source>
</evidence>
<dbReference type="RefSeq" id="WP_272131811.1">
    <property type="nucleotide sequence ID" value="NZ_JAQLOI010000001.1"/>
</dbReference>
<evidence type="ECO:0000259" key="4">
    <source>
        <dbReference type="PROSITE" id="PS51071"/>
    </source>
</evidence>
<feature type="domain" description="SIS" evidence="5">
    <location>
        <begin position="124"/>
        <end position="264"/>
    </location>
</feature>
<evidence type="ECO:0000313" key="6">
    <source>
        <dbReference type="EMBL" id="MDB1122274.1"/>
    </source>
</evidence>
<organism evidence="6 7">
    <name type="scientific">Vibrio algarum</name>
    <dbReference type="NCBI Taxonomy" id="3020714"/>
    <lineage>
        <taxon>Bacteria</taxon>
        <taxon>Pseudomonadati</taxon>
        <taxon>Pseudomonadota</taxon>
        <taxon>Gammaproteobacteria</taxon>
        <taxon>Vibrionales</taxon>
        <taxon>Vibrionaceae</taxon>
        <taxon>Vibrio</taxon>
    </lineage>
</organism>
<dbReference type="InterPro" id="IPR046348">
    <property type="entry name" value="SIS_dom_sf"/>
</dbReference>
<name>A0ABT4YL62_9VIBR</name>
<dbReference type="Pfam" id="PF01418">
    <property type="entry name" value="HTH_6"/>
    <property type="match status" value="1"/>
</dbReference>
<protein>
    <submittedName>
        <fullName evidence="6">MurR/RpiR family transcriptional regulator</fullName>
    </submittedName>
</protein>
<evidence type="ECO:0000256" key="3">
    <source>
        <dbReference type="ARBA" id="ARBA00023163"/>
    </source>
</evidence>
<dbReference type="InterPro" id="IPR009057">
    <property type="entry name" value="Homeodomain-like_sf"/>
</dbReference>
<dbReference type="CDD" id="cd05013">
    <property type="entry name" value="SIS_RpiR"/>
    <property type="match status" value="1"/>
</dbReference>